<evidence type="ECO:0000259" key="9">
    <source>
        <dbReference type="PROSITE" id="PS50110"/>
    </source>
</evidence>
<dbReference type="Gene3D" id="1.10.8.60">
    <property type="match status" value="1"/>
</dbReference>
<dbReference type="PROSITE" id="PS50045">
    <property type="entry name" value="SIGMA54_INTERACT_4"/>
    <property type="match status" value="1"/>
</dbReference>
<gene>
    <name evidence="10" type="ORF">Ga0074115_10313</name>
    <name evidence="11" type="ORF">Ga0076813_15938</name>
</gene>
<evidence type="ECO:0000313" key="11">
    <source>
        <dbReference type="EMBL" id="KRT59695.1"/>
    </source>
</evidence>
<evidence type="ECO:0000256" key="6">
    <source>
        <dbReference type="ARBA" id="ARBA00023163"/>
    </source>
</evidence>
<dbReference type="Proteomes" id="UP000051276">
    <property type="component" value="Unassembled WGS sequence"/>
</dbReference>
<reference evidence="12 13" key="1">
    <citation type="submission" date="2015-11" db="EMBL/GenBank/DDBJ databases">
        <title>The genome of Candidatus Endoriftia persephone in Ridgeia piscesae and population structure of the North Eastern Pacific vestimentiferan symbionts.</title>
        <authorList>
            <person name="Perez M."/>
            <person name="Juniper K.S."/>
        </authorList>
    </citation>
    <scope>NUCLEOTIDE SEQUENCE [LARGE SCALE GENOMIC DNA]</scope>
    <source>
        <strain evidence="11">Ind10</strain>
        <strain evidence="10">Ind11</strain>
    </source>
</reference>
<dbReference type="Pfam" id="PF25601">
    <property type="entry name" value="AAA_lid_14"/>
    <property type="match status" value="1"/>
</dbReference>
<sequence>MSAPHILVVDDEPDIRNLVREILEDEEYQVAVAEDGASARQALRERRPDLVLLDIWMPDIDGISLLKEWAEDDGLVCPVIMMSGHGTVETAVEATRLGAYDFLEKPLSLAKLLLTVERGLEADQLKRENVGLRRHAPPVQEPTGKSPVMQRLREQVKRIAQHDTWVLITGESGSGRETLARYLHSQSVRKDRPFVDLGVTSIARGNAAYELFGSEEGGSVHYGWLEQAAGGTLFLDEVADMDLEVQTQLLGALDTGTFMRVGGSDPVKIDVRIIAATQRNLEEEVKQGRFREDLFYHLNVVPLHVPPLREHPEDVPDLLNFYVDWFVAHDKLPYRRFNVGAQNFLRNHSWHGNVRELKNLVQRLLILGAGDEITQDEVETAMGAAEIHSSEGMDAVMAFELPLRQAREKFEKAYLEYHLRESGGNISRMAKQVGMERTHLYRKLRGLEIELKERR</sequence>
<protein>
    <submittedName>
        <fullName evidence="10">Two component, sigma54 specific, transcriptional regulator, Fis family</fullName>
    </submittedName>
</protein>
<dbReference type="InterPro" id="IPR025943">
    <property type="entry name" value="Sigma_54_int_dom_ATP-bd_2"/>
</dbReference>
<dbReference type="FunFam" id="3.40.50.2300:FF:000018">
    <property type="entry name" value="DNA-binding transcriptional regulator NtrC"/>
    <property type="match status" value="1"/>
</dbReference>
<dbReference type="CDD" id="cd17550">
    <property type="entry name" value="REC_NtrX-like"/>
    <property type="match status" value="1"/>
</dbReference>
<evidence type="ECO:0000313" key="13">
    <source>
        <dbReference type="Proteomes" id="UP000051634"/>
    </source>
</evidence>
<dbReference type="SUPFAM" id="SSF52172">
    <property type="entry name" value="CheY-like"/>
    <property type="match status" value="1"/>
</dbReference>
<evidence type="ECO:0000313" key="12">
    <source>
        <dbReference type="Proteomes" id="UP000051276"/>
    </source>
</evidence>
<evidence type="ECO:0000256" key="3">
    <source>
        <dbReference type="ARBA" id="ARBA00022840"/>
    </source>
</evidence>
<dbReference type="PATRIC" id="fig|54398.3.peg.616"/>
<dbReference type="CDD" id="cd00009">
    <property type="entry name" value="AAA"/>
    <property type="match status" value="1"/>
</dbReference>
<dbReference type="Gene3D" id="3.40.50.300">
    <property type="entry name" value="P-loop containing nucleotide triphosphate hydrolases"/>
    <property type="match status" value="1"/>
</dbReference>
<dbReference type="GO" id="GO:0043565">
    <property type="term" value="F:sequence-specific DNA binding"/>
    <property type="evidence" value="ECO:0007669"/>
    <property type="project" value="InterPro"/>
</dbReference>
<dbReference type="PROSITE" id="PS00676">
    <property type="entry name" value="SIGMA54_INTERACT_2"/>
    <property type="match status" value="1"/>
</dbReference>
<organism evidence="10 13">
    <name type="scientific">endosymbiont of Ridgeia piscesae</name>
    <dbReference type="NCBI Taxonomy" id="54398"/>
    <lineage>
        <taxon>Bacteria</taxon>
        <taxon>Pseudomonadati</taxon>
        <taxon>Pseudomonadota</taxon>
        <taxon>Gammaproteobacteria</taxon>
        <taxon>sulfur-oxidizing symbionts</taxon>
    </lineage>
</organism>
<dbReference type="InterPro" id="IPR002197">
    <property type="entry name" value="HTH_Fis"/>
</dbReference>
<dbReference type="Proteomes" id="UP000051634">
    <property type="component" value="Unassembled WGS sequence"/>
</dbReference>
<dbReference type="InterPro" id="IPR002078">
    <property type="entry name" value="Sigma_54_int"/>
</dbReference>
<keyword evidence="6" id="KW-0804">Transcription</keyword>
<keyword evidence="5" id="KW-0805">Transcription regulation</keyword>
<feature type="modified residue" description="4-aspartylphosphate" evidence="7">
    <location>
        <position position="54"/>
    </location>
</feature>
<keyword evidence="2" id="KW-0547">Nucleotide-binding</keyword>
<dbReference type="GO" id="GO:0000160">
    <property type="term" value="P:phosphorelay signal transduction system"/>
    <property type="evidence" value="ECO:0007669"/>
    <property type="project" value="UniProtKB-KW"/>
</dbReference>
<dbReference type="InterPro" id="IPR058031">
    <property type="entry name" value="AAA_lid_NorR"/>
</dbReference>
<comment type="caution">
    <text evidence="10">The sequence shown here is derived from an EMBL/GenBank/DDBJ whole genome shotgun (WGS) entry which is preliminary data.</text>
</comment>
<dbReference type="InterPro" id="IPR011006">
    <property type="entry name" value="CheY-like_superfamily"/>
</dbReference>
<evidence type="ECO:0000256" key="2">
    <source>
        <dbReference type="ARBA" id="ARBA00022741"/>
    </source>
</evidence>
<dbReference type="InterPro" id="IPR027417">
    <property type="entry name" value="P-loop_NTPase"/>
</dbReference>
<evidence type="ECO:0000256" key="4">
    <source>
        <dbReference type="ARBA" id="ARBA00023012"/>
    </source>
</evidence>
<dbReference type="GO" id="GO:0006355">
    <property type="term" value="P:regulation of DNA-templated transcription"/>
    <property type="evidence" value="ECO:0007669"/>
    <property type="project" value="InterPro"/>
</dbReference>
<accession>A0A0T5YU40</accession>
<dbReference type="SUPFAM" id="SSF52540">
    <property type="entry name" value="P-loop containing nucleoside triphosphate hydrolases"/>
    <property type="match status" value="1"/>
</dbReference>
<keyword evidence="4" id="KW-0902">Two-component regulatory system</keyword>
<dbReference type="Gene3D" id="1.10.10.60">
    <property type="entry name" value="Homeodomain-like"/>
    <property type="match status" value="1"/>
</dbReference>
<dbReference type="Pfam" id="PF02954">
    <property type="entry name" value="HTH_8"/>
    <property type="match status" value="1"/>
</dbReference>
<dbReference type="PANTHER" id="PTHR32071">
    <property type="entry name" value="TRANSCRIPTIONAL REGULATORY PROTEIN"/>
    <property type="match status" value="1"/>
</dbReference>
<dbReference type="AlphaFoldDB" id="A0A0T5YU40"/>
<dbReference type="SUPFAM" id="SSF46689">
    <property type="entry name" value="Homeodomain-like"/>
    <property type="match status" value="1"/>
</dbReference>
<keyword evidence="13" id="KW-1185">Reference proteome</keyword>
<evidence type="ECO:0000256" key="5">
    <source>
        <dbReference type="ARBA" id="ARBA00023015"/>
    </source>
</evidence>
<dbReference type="PROSITE" id="PS50110">
    <property type="entry name" value="RESPONSE_REGULATORY"/>
    <property type="match status" value="1"/>
</dbReference>
<keyword evidence="1 7" id="KW-0597">Phosphoprotein</keyword>
<dbReference type="Pfam" id="PF00072">
    <property type="entry name" value="Response_reg"/>
    <property type="match status" value="1"/>
</dbReference>
<dbReference type="FunFam" id="3.40.50.300:FF:000006">
    <property type="entry name" value="DNA-binding transcriptional regulator NtrC"/>
    <property type="match status" value="1"/>
</dbReference>
<feature type="domain" description="Sigma-54 factor interaction" evidence="8">
    <location>
        <begin position="142"/>
        <end position="366"/>
    </location>
</feature>
<dbReference type="EMBL" id="LDXT01000093">
    <property type="protein sequence ID" value="KRT54116.1"/>
    <property type="molecule type" value="Genomic_DNA"/>
</dbReference>
<evidence type="ECO:0000259" key="8">
    <source>
        <dbReference type="PROSITE" id="PS50045"/>
    </source>
</evidence>
<feature type="domain" description="Response regulatory" evidence="9">
    <location>
        <begin position="5"/>
        <end position="120"/>
    </location>
</feature>
<evidence type="ECO:0000256" key="1">
    <source>
        <dbReference type="ARBA" id="ARBA00022553"/>
    </source>
</evidence>
<proteinExistence type="predicted"/>
<dbReference type="InterPro" id="IPR009057">
    <property type="entry name" value="Homeodomain-like_sf"/>
</dbReference>
<dbReference type="GO" id="GO:0005524">
    <property type="term" value="F:ATP binding"/>
    <property type="evidence" value="ECO:0007669"/>
    <property type="project" value="UniProtKB-KW"/>
</dbReference>
<dbReference type="InterPro" id="IPR001789">
    <property type="entry name" value="Sig_transdc_resp-reg_receiver"/>
</dbReference>
<dbReference type="STRING" id="54398.Ga0074115_10313"/>
<dbReference type="PANTHER" id="PTHR32071:SF17">
    <property type="entry name" value="TRANSCRIPTIONAL REGULATOR (NTRC FAMILY)"/>
    <property type="match status" value="1"/>
</dbReference>
<dbReference type="RefSeq" id="WP_057955041.1">
    <property type="nucleotide sequence ID" value="NZ_KQ556867.1"/>
</dbReference>
<dbReference type="OrthoDB" id="9804019at2"/>
<evidence type="ECO:0000256" key="7">
    <source>
        <dbReference type="PROSITE-ProRule" id="PRU00169"/>
    </source>
</evidence>
<name>A0A0T5YU40_9GAMM</name>
<dbReference type="Gene3D" id="3.40.50.2300">
    <property type="match status" value="1"/>
</dbReference>
<evidence type="ECO:0000313" key="10">
    <source>
        <dbReference type="EMBL" id="KRT54116.1"/>
    </source>
</evidence>
<keyword evidence="3" id="KW-0067">ATP-binding</keyword>
<dbReference type="EMBL" id="LMXI01000101">
    <property type="protein sequence ID" value="KRT59695.1"/>
    <property type="molecule type" value="Genomic_DNA"/>
</dbReference>
<dbReference type="SMART" id="SM00448">
    <property type="entry name" value="REC"/>
    <property type="match status" value="1"/>
</dbReference>
<dbReference type="Pfam" id="PF00158">
    <property type="entry name" value="Sigma54_activat"/>
    <property type="match status" value="1"/>
</dbReference>